<evidence type="ECO:0000259" key="9">
    <source>
        <dbReference type="Pfam" id="PF20730"/>
    </source>
</evidence>
<dbReference type="InterPro" id="IPR007353">
    <property type="entry name" value="DUF421"/>
</dbReference>
<dbReference type="AlphaFoldDB" id="A0A0H4VH73"/>
<dbReference type="Pfam" id="PF20730">
    <property type="entry name" value="YetF_N"/>
    <property type="match status" value="1"/>
</dbReference>
<evidence type="ECO:0000256" key="5">
    <source>
        <dbReference type="ARBA" id="ARBA00022989"/>
    </source>
</evidence>
<feature type="transmembrane region" description="Helical" evidence="7">
    <location>
        <begin position="43"/>
        <end position="60"/>
    </location>
</feature>
<evidence type="ECO:0000313" key="11">
    <source>
        <dbReference type="Proteomes" id="UP000059113"/>
    </source>
</evidence>
<dbReference type="Proteomes" id="UP000059113">
    <property type="component" value="Chromosome"/>
</dbReference>
<dbReference type="PANTHER" id="PTHR34582">
    <property type="entry name" value="UPF0702 TRANSMEMBRANE PROTEIN YCAP"/>
    <property type="match status" value="1"/>
</dbReference>
<sequence length="176" mass="19305">MFLDNTIIDLLLRGAVLAMFALFFVVFQIRIVGLRSLSKMTNFDFIMTIALGSLVAGAAQSTEWTAFAQSLMAMVGLFLTQWAAARLRKNSDLAEGIMQNEPMLLMRDGKVIHSALEKTRVAESDLRAKLREANVLRMEDVRAAVLETTGDVSILHGQNLEEALLRGVRSSSASGS</sequence>
<feature type="domain" description="YetF C-terminal" evidence="8">
    <location>
        <begin position="90"/>
        <end position="159"/>
    </location>
</feature>
<evidence type="ECO:0000256" key="7">
    <source>
        <dbReference type="SAM" id="Phobius"/>
    </source>
</evidence>
<organism evidence="10 11">
    <name type="scientific">Aurantiacibacter atlanticus</name>
    <dbReference type="NCBI Taxonomy" id="1648404"/>
    <lineage>
        <taxon>Bacteria</taxon>
        <taxon>Pseudomonadati</taxon>
        <taxon>Pseudomonadota</taxon>
        <taxon>Alphaproteobacteria</taxon>
        <taxon>Sphingomonadales</taxon>
        <taxon>Erythrobacteraceae</taxon>
        <taxon>Aurantiacibacter</taxon>
    </lineage>
</organism>
<accession>A0A0H4VH73</accession>
<evidence type="ECO:0000256" key="3">
    <source>
        <dbReference type="ARBA" id="ARBA00022475"/>
    </source>
</evidence>
<reference evidence="11" key="2">
    <citation type="submission" date="2015-04" db="EMBL/GenBank/DDBJ databases">
        <title>The complete genome sequence of Erythrobacter sp. s21-N3.</title>
        <authorList>
            <person name="Zhuang L."/>
            <person name="Liu Y."/>
            <person name="Shao Z."/>
        </authorList>
    </citation>
    <scope>NUCLEOTIDE SEQUENCE [LARGE SCALE GENOMIC DNA]</scope>
    <source>
        <strain evidence="11">s21-N3</strain>
    </source>
</reference>
<keyword evidence="6 7" id="KW-0472">Membrane</keyword>
<dbReference type="InterPro" id="IPR048454">
    <property type="entry name" value="YetF_N"/>
</dbReference>
<feature type="domain" description="YetF-like N-terminal transmembrane" evidence="9">
    <location>
        <begin position="19"/>
        <end position="65"/>
    </location>
</feature>
<evidence type="ECO:0000256" key="4">
    <source>
        <dbReference type="ARBA" id="ARBA00022692"/>
    </source>
</evidence>
<evidence type="ECO:0008006" key="12">
    <source>
        <dbReference type="Google" id="ProtNLM"/>
    </source>
</evidence>
<evidence type="ECO:0000313" key="10">
    <source>
        <dbReference type="EMBL" id="AKQ42389.1"/>
    </source>
</evidence>
<name>A0A0H4VH73_9SPHN</name>
<comment type="similarity">
    <text evidence="2">Belongs to the UPF0702 family.</text>
</comment>
<dbReference type="KEGG" id="ery:CP97_10670"/>
<protein>
    <recommendedName>
        <fullName evidence="12">DUF421 domain-containing protein</fullName>
    </recommendedName>
</protein>
<evidence type="ECO:0000256" key="6">
    <source>
        <dbReference type="ARBA" id="ARBA00023136"/>
    </source>
</evidence>
<reference evidence="10 11" key="1">
    <citation type="journal article" date="2015" name="Int. J. Syst. Evol. Microbiol.">
        <title>Erythrobacter atlanticus sp. nov., a bacterium from ocean sediment able to degrade polycyclic aromatic hydrocarbons.</title>
        <authorList>
            <person name="Zhuang L."/>
            <person name="Liu Y."/>
            <person name="Wang L."/>
            <person name="Wang W."/>
            <person name="Shao Z."/>
        </authorList>
    </citation>
    <scope>NUCLEOTIDE SEQUENCE [LARGE SCALE GENOMIC DNA]</scope>
    <source>
        <strain evidence="11">s21-N3</strain>
    </source>
</reference>
<keyword evidence="11" id="KW-1185">Reference proteome</keyword>
<keyword evidence="3" id="KW-1003">Cell membrane</keyword>
<proteinExistence type="inferred from homology"/>
<keyword evidence="5 7" id="KW-1133">Transmembrane helix</keyword>
<comment type="subcellular location">
    <subcellularLocation>
        <location evidence="1">Cell membrane</location>
        <topology evidence="1">Multi-pass membrane protein</topology>
    </subcellularLocation>
</comment>
<gene>
    <name evidence="10" type="ORF">CP97_10670</name>
</gene>
<feature type="transmembrane region" description="Helical" evidence="7">
    <location>
        <begin position="12"/>
        <end position="31"/>
    </location>
</feature>
<evidence type="ECO:0000259" key="8">
    <source>
        <dbReference type="Pfam" id="PF04239"/>
    </source>
</evidence>
<keyword evidence="4 7" id="KW-0812">Transmembrane</keyword>
<dbReference type="STRING" id="1648404.CP97_10670"/>
<dbReference type="InterPro" id="IPR023090">
    <property type="entry name" value="UPF0702_alpha/beta_dom_sf"/>
</dbReference>
<dbReference type="PANTHER" id="PTHR34582:SF6">
    <property type="entry name" value="UPF0702 TRANSMEMBRANE PROTEIN YCAP"/>
    <property type="match status" value="1"/>
</dbReference>
<dbReference type="EMBL" id="CP011310">
    <property type="protein sequence ID" value="AKQ42389.1"/>
    <property type="molecule type" value="Genomic_DNA"/>
</dbReference>
<dbReference type="GO" id="GO:0005886">
    <property type="term" value="C:plasma membrane"/>
    <property type="evidence" value="ECO:0007669"/>
    <property type="project" value="UniProtKB-SubCell"/>
</dbReference>
<dbReference type="Gene3D" id="3.30.240.20">
    <property type="entry name" value="bsu07140 like domains"/>
    <property type="match status" value="1"/>
</dbReference>
<evidence type="ECO:0000256" key="2">
    <source>
        <dbReference type="ARBA" id="ARBA00006448"/>
    </source>
</evidence>
<dbReference type="OrthoDB" id="9793799at2"/>
<evidence type="ECO:0000256" key="1">
    <source>
        <dbReference type="ARBA" id="ARBA00004651"/>
    </source>
</evidence>
<dbReference type="PATRIC" id="fig|1648404.4.peg.2219"/>
<dbReference type="Pfam" id="PF04239">
    <property type="entry name" value="DUF421"/>
    <property type="match status" value="1"/>
</dbReference>
<dbReference type="RefSeq" id="WP_048885922.1">
    <property type="nucleotide sequence ID" value="NZ_CP011310.1"/>
</dbReference>